<sequence length="563" mass="65378">MKVKYFIYCRKSSESEDKQILSLPAQERELKTYAKEHDLDVVDVISESKSAFKMGREGYSDMLARIIKGEANGILCWHANRLSRNAVDAGYVIYALDQKQLLEIKTQGRTYYNTPNDKFLLGLELGISKKDSDEKSENVKRGNREKFLTRKEWIGLAKMGYVNYIEPYTKVKKIVVDKERLPLLQRAVKLLLTGAYTPMEVLDKLNNEWGFRTRKTKKMGAKPMCASGFYKFLSDPYYYGLMVRSEGEVWGHHQTIITKAEFDRIQIMLGRHGRHSFTKHEFPYRGVLRCGGCGAAITSEHKWQIICPECKTKFNRGQTTIQCPSCKTFVDQMKNYKLLHYVYFHCTKRAHPDCTERSITIEKLEEQIDNELKRFEVSESFKDWAIAHLNELNDKEVDDRETVRTNYKEAYDDCVKKLDNLFRMKISPQNVNGDVIGEDQYIQERKTLLAEKEDLLAKVNDTNKRMNDWYDLTEKTFNFACYARYWFANGDLRTKTSILSTLGSNLILKDKKLLIDGHKPFFLIEKCLSSIKAEVPEFEPAKNIDFTSQMYSLPAIASHLLGD</sequence>
<dbReference type="InterPro" id="IPR050639">
    <property type="entry name" value="SSR_resolvase"/>
</dbReference>
<dbReference type="EMBL" id="MFJX01000005">
    <property type="protein sequence ID" value="OGG31530.1"/>
    <property type="molecule type" value="Genomic_DNA"/>
</dbReference>
<evidence type="ECO:0008006" key="8">
    <source>
        <dbReference type="Google" id="ProtNLM"/>
    </source>
</evidence>
<name>A0A1F6B3N1_9BACT</name>
<dbReference type="Proteomes" id="UP000176450">
    <property type="component" value="Unassembled WGS sequence"/>
</dbReference>
<accession>A0A1F6B3N1</accession>
<protein>
    <recommendedName>
        <fullName evidence="8">Resolvase/invertase-type recombinase catalytic domain-containing protein</fullName>
    </recommendedName>
</protein>
<feature type="domain" description="Resolvase/invertase-type recombinase catalytic" evidence="4">
    <location>
        <begin position="4"/>
        <end position="150"/>
    </location>
</feature>
<comment type="caution">
    <text evidence="6">The sequence shown here is derived from an EMBL/GenBank/DDBJ whole genome shotgun (WGS) entry which is preliminary data.</text>
</comment>
<organism evidence="6 7">
    <name type="scientific">Candidatus Gottesmanbacteria bacterium RIFCSPLOWO2_01_FULL_46_9</name>
    <dbReference type="NCBI Taxonomy" id="1798394"/>
    <lineage>
        <taxon>Bacteria</taxon>
        <taxon>Candidatus Gottesmaniibacteriota</taxon>
    </lineage>
</organism>
<evidence type="ECO:0000313" key="7">
    <source>
        <dbReference type="Proteomes" id="UP000176450"/>
    </source>
</evidence>
<dbReference type="InterPro" id="IPR036162">
    <property type="entry name" value="Resolvase-like_N_sf"/>
</dbReference>
<dbReference type="PANTHER" id="PTHR30461:SF2">
    <property type="entry name" value="SERINE RECOMBINASE PINE-RELATED"/>
    <property type="match status" value="1"/>
</dbReference>
<dbReference type="PROSITE" id="PS51736">
    <property type="entry name" value="RECOMBINASES_3"/>
    <property type="match status" value="1"/>
</dbReference>
<dbReference type="InterPro" id="IPR038109">
    <property type="entry name" value="DNA_bind_recomb_sf"/>
</dbReference>
<dbReference type="GO" id="GO:0003677">
    <property type="term" value="F:DNA binding"/>
    <property type="evidence" value="ECO:0007669"/>
    <property type="project" value="UniProtKB-KW"/>
</dbReference>
<evidence type="ECO:0000259" key="5">
    <source>
        <dbReference type="PROSITE" id="PS51737"/>
    </source>
</evidence>
<evidence type="ECO:0000256" key="2">
    <source>
        <dbReference type="ARBA" id="ARBA00023172"/>
    </source>
</evidence>
<keyword evidence="3" id="KW-0175">Coiled coil</keyword>
<dbReference type="SUPFAM" id="SSF53041">
    <property type="entry name" value="Resolvase-like"/>
    <property type="match status" value="1"/>
</dbReference>
<evidence type="ECO:0000256" key="1">
    <source>
        <dbReference type="ARBA" id="ARBA00023125"/>
    </source>
</evidence>
<dbReference type="Gene3D" id="3.90.1750.20">
    <property type="entry name" value="Putative Large Serine Recombinase, Chain B, Domain 2"/>
    <property type="match status" value="1"/>
</dbReference>
<gene>
    <name evidence="6" type="ORF">A3A63_01100</name>
</gene>
<proteinExistence type="predicted"/>
<reference evidence="6 7" key="1">
    <citation type="journal article" date="2016" name="Nat. Commun.">
        <title>Thousands of microbial genomes shed light on interconnected biogeochemical processes in an aquifer system.</title>
        <authorList>
            <person name="Anantharaman K."/>
            <person name="Brown C.T."/>
            <person name="Hug L.A."/>
            <person name="Sharon I."/>
            <person name="Castelle C.J."/>
            <person name="Probst A.J."/>
            <person name="Thomas B.C."/>
            <person name="Singh A."/>
            <person name="Wilkins M.J."/>
            <person name="Karaoz U."/>
            <person name="Brodie E.L."/>
            <person name="Williams K.H."/>
            <person name="Hubbard S.S."/>
            <person name="Banfield J.F."/>
        </authorList>
    </citation>
    <scope>NUCLEOTIDE SEQUENCE [LARGE SCALE GENOMIC DNA]</scope>
</reference>
<feature type="domain" description="Recombinase" evidence="5">
    <location>
        <begin position="160"/>
        <end position="275"/>
    </location>
</feature>
<dbReference type="InterPro" id="IPR011109">
    <property type="entry name" value="DNA_bind_recombinase_dom"/>
</dbReference>
<dbReference type="SMART" id="SM00857">
    <property type="entry name" value="Resolvase"/>
    <property type="match status" value="1"/>
</dbReference>
<dbReference type="AlphaFoldDB" id="A0A1F6B3N1"/>
<dbReference type="PROSITE" id="PS51737">
    <property type="entry name" value="RECOMBINASE_DNA_BIND"/>
    <property type="match status" value="1"/>
</dbReference>
<dbReference type="CDD" id="cd00338">
    <property type="entry name" value="Ser_Recombinase"/>
    <property type="match status" value="1"/>
</dbReference>
<dbReference type="GO" id="GO:0000150">
    <property type="term" value="F:DNA strand exchange activity"/>
    <property type="evidence" value="ECO:0007669"/>
    <property type="project" value="InterPro"/>
</dbReference>
<dbReference type="PANTHER" id="PTHR30461">
    <property type="entry name" value="DNA-INVERTASE FROM LAMBDOID PROPHAGE"/>
    <property type="match status" value="1"/>
</dbReference>
<keyword evidence="2" id="KW-0233">DNA recombination</keyword>
<dbReference type="InterPro" id="IPR006119">
    <property type="entry name" value="Resolv_N"/>
</dbReference>
<evidence type="ECO:0000259" key="4">
    <source>
        <dbReference type="PROSITE" id="PS51736"/>
    </source>
</evidence>
<keyword evidence="1" id="KW-0238">DNA-binding</keyword>
<feature type="coiled-coil region" evidence="3">
    <location>
        <begin position="438"/>
        <end position="465"/>
    </location>
</feature>
<evidence type="ECO:0000256" key="3">
    <source>
        <dbReference type="SAM" id="Coils"/>
    </source>
</evidence>
<dbReference type="Gene3D" id="3.40.50.1390">
    <property type="entry name" value="Resolvase, N-terminal catalytic domain"/>
    <property type="match status" value="1"/>
</dbReference>
<evidence type="ECO:0000313" key="6">
    <source>
        <dbReference type="EMBL" id="OGG31530.1"/>
    </source>
</evidence>
<dbReference type="Pfam" id="PF00239">
    <property type="entry name" value="Resolvase"/>
    <property type="match status" value="1"/>
</dbReference>